<dbReference type="EMBL" id="HBFR01023298">
    <property type="protein sequence ID" value="CAD8889509.1"/>
    <property type="molecule type" value="Transcribed_RNA"/>
</dbReference>
<evidence type="ECO:0000256" key="3">
    <source>
        <dbReference type="ARBA" id="ARBA00022535"/>
    </source>
</evidence>
<proteinExistence type="inferred from homology"/>
<feature type="domain" description="EF-hand" evidence="15">
    <location>
        <begin position="786"/>
        <end position="821"/>
    </location>
</feature>
<evidence type="ECO:0000256" key="6">
    <source>
        <dbReference type="ARBA" id="ARBA00022777"/>
    </source>
</evidence>
<feature type="domain" description="Cyclic nucleotide-binding" evidence="14">
    <location>
        <begin position="539"/>
        <end position="637"/>
    </location>
</feature>
<dbReference type="SMART" id="SM00100">
    <property type="entry name" value="cNMP"/>
    <property type="match status" value="2"/>
</dbReference>
<dbReference type="GO" id="GO:0004674">
    <property type="term" value="F:protein serine/threonine kinase activity"/>
    <property type="evidence" value="ECO:0007669"/>
    <property type="project" value="UniProtKB-KW"/>
</dbReference>
<dbReference type="GO" id="GO:0005509">
    <property type="term" value="F:calcium ion binding"/>
    <property type="evidence" value="ECO:0007669"/>
    <property type="project" value="InterPro"/>
</dbReference>
<dbReference type="InterPro" id="IPR018490">
    <property type="entry name" value="cNMP-bd_dom_sf"/>
</dbReference>
<dbReference type="PROSITE" id="PS50011">
    <property type="entry name" value="PROTEIN_KINASE_DOM"/>
    <property type="match status" value="1"/>
</dbReference>
<dbReference type="PROSITE" id="PS50042">
    <property type="entry name" value="CNMP_BINDING_3"/>
    <property type="match status" value="2"/>
</dbReference>
<organism evidence="16">
    <name type="scientific">Corethron hystrix</name>
    <dbReference type="NCBI Taxonomy" id="216773"/>
    <lineage>
        <taxon>Eukaryota</taxon>
        <taxon>Sar</taxon>
        <taxon>Stramenopiles</taxon>
        <taxon>Ochrophyta</taxon>
        <taxon>Bacillariophyta</taxon>
        <taxon>Coscinodiscophyceae</taxon>
        <taxon>Corethrophycidae</taxon>
        <taxon>Corethrales</taxon>
        <taxon>Corethraceae</taxon>
        <taxon>Corethron</taxon>
    </lineage>
</organism>
<evidence type="ECO:0000256" key="1">
    <source>
        <dbReference type="ARBA" id="ARBA00001946"/>
    </source>
</evidence>
<dbReference type="AlphaFoldDB" id="A0A7S1BM02"/>
<dbReference type="Pfam" id="PF13499">
    <property type="entry name" value="EF-hand_7"/>
    <property type="match status" value="1"/>
</dbReference>
<keyword evidence="9" id="KW-0142">cGMP-binding</keyword>
<keyword evidence="5 11" id="KW-0547">Nucleotide-binding</keyword>
<dbReference type="InterPro" id="IPR014710">
    <property type="entry name" value="RmlC-like_jellyroll"/>
</dbReference>
<dbReference type="PANTHER" id="PTHR24349">
    <property type="entry name" value="SERINE/THREONINE-PROTEIN KINASE"/>
    <property type="match status" value="1"/>
</dbReference>
<dbReference type="Pfam" id="PF00027">
    <property type="entry name" value="cNMP_binding"/>
    <property type="match status" value="2"/>
</dbReference>
<evidence type="ECO:0000259" key="15">
    <source>
        <dbReference type="PROSITE" id="PS50222"/>
    </source>
</evidence>
<evidence type="ECO:0000256" key="11">
    <source>
        <dbReference type="PROSITE-ProRule" id="PRU10141"/>
    </source>
</evidence>
<evidence type="ECO:0000259" key="13">
    <source>
        <dbReference type="PROSITE" id="PS50011"/>
    </source>
</evidence>
<feature type="domain" description="EF-hand" evidence="15">
    <location>
        <begin position="486"/>
        <end position="521"/>
    </location>
</feature>
<dbReference type="PROSITE" id="PS00108">
    <property type="entry name" value="PROTEIN_KINASE_ST"/>
    <property type="match status" value="1"/>
</dbReference>
<dbReference type="FunFam" id="1.10.510.10:FF:000571">
    <property type="entry name" value="Maternal embryonic leucine zipper kinase"/>
    <property type="match status" value="1"/>
</dbReference>
<dbReference type="SUPFAM" id="SSF47473">
    <property type="entry name" value="EF-hand"/>
    <property type="match status" value="1"/>
</dbReference>
<dbReference type="GO" id="GO:0030553">
    <property type="term" value="F:cGMP binding"/>
    <property type="evidence" value="ECO:0007669"/>
    <property type="project" value="UniProtKB-KW"/>
</dbReference>
<dbReference type="InterPro" id="IPR008271">
    <property type="entry name" value="Ser/Thr_kinase_AS"/>
</dbReference>
<dbReference type="InterPro" id="IPR017441">
    <property type="entry name" value="Protein_kinase_ATP_BS"/>
</dbReference>
<comment type="similarity">
    <text evidence="10">Belongs to the protein kinase superfamily. Ser/Thr protein kinase family. CDPK subfamily.</text>
</comment>
<accession>A0A7S1BM02</accession>
<evidence type="ECO:0008006" key="17">
    <source>
        <dbReference type="Google" id="ProtNLM"/>
    </source>
</evidence>
<dbReference type="PROSITE" id="PS00107">
    <property type="entry name" value="PROTEIN_KINASE_ATP"/>
    <property type="match status" value="1"/>
</dbReference>
<keyword evidence="8 11" id="KW-0067">ATP-binding</keyword>
<dbReference type="Gene3D" id="2.60.120.10">
    <property type="entry name" value="Jelly Rolls"/>
    <property type="match status" value="2"/>
</dbReference>
<feature type="region of interest" description="Disordered" evidence="12">
    <location>
        <begin position="79"/>
        <end position="107"/>
    </location>
</feature>
<evidence type="ECO:0000256" key="9">
    <source>
        <dbReference type="ARBA" id="ARBA00022992"/>
    </source>
</evidence>
<evidence type="ECO:0000256" key="8">
    <source>
        <dbReference type="ARBA" id="ARBA00022840"/>
    </source>
</evidence>
<gene>
    <name evidence="16" type="ORF">CHYS00102_LOCUS16714</name>
</gene>
<evidence type="ECO:0000313" key="16">
    <source>
        <dbReference type="EMBL" id="CAD8889509.1"/>
    </source>
</evidence>
<evidence type="ECO:0000256" key="4">
    <source>
        <dbReference type="ARBA" id="ARBA00022679"/>
    </source>
</evidence>
<dbReference type="Gene3D" id="1.10.238.10">
    <property type="entry name" value="EF-hand"/>
    <property type="match status" value="2"/>
</dbReference>
<keyword evidence="2" id="KW-0723">Serine/threonine-protein kinase</keyword>
<dbReference type="GO" id="GO:0005524">
    <property type="term" value="F:ATP binding"/>
    <property type="evidence" value="ECO:0007669"/>
    <property type="project" value="UniProtKB-UniRule"/>
</dbReference>
<dbReference type="Gene3D" id="1.10.510.10">
    <property type="entry name" value="Transferase(Phosphotransferase) domain 1"/>
    <property type="match status" value="1"/>
</dbReference>
<dbReference type="SMART" id="SM00054">
    <property type="entry name" value="EFh"/>
    <property type="match status" value="3"/>
</dbReference>
<dbReference type="InterPro" id="IPR050205">
    <property type="entry name" value="CDPK_Ser/Thr_kinases"/>
</dbReference>
<evidence type="ECO:0000256" key="12">
    <source>
        <dbReference type="SAM" id="MobiDB-lite"/>
    </source>
</evidence>
<reference evidence="16" key="1">
    <citation type="submission" date="2021-01" db="EMBL/GenBank/DDBJ databases">
        <authorList>
            <person name="Corre E."/>
            <person name="Pelletier E."/>
            <person name="Niang G."/>
            <person name="Scheremetjew M."/>
            <person name="Finn R."/>
            <person name="Kale V."/>
            <person name="Holt S."/>
            <person name="Cochrane G."/>
            <person name="Meng A."/>
            <person name="Brown T."/>
            <person name="Cohen L."/>
        </authorList>
    </citation>
    <scope>NUCLEOTIDE SEQUENCE</scope>
    <source>
        <strain evidence="16">308</strain>
    </source>
</reference>
<evidence type="ECO:0000256" key="5">
    <source>
        <dbReference type="ARBA" id="ARBA00022741"/>
    </source>
</evidence>
<keyword evidence="7" id="KW-0106">Calcium</keyword>
<dbReference type="Pfam" id="PF00069">
    <property type="entry name" value="Pkinase"/>
    <property type="match status" value="1"/>
</dbReference>
<dbReference type="CDD" id="cd00051">
    <property type="entry name" value="EFh"/>
    <property type="match status" value="1"/>
</dbReference>
<evidence type="ECO:0000259" key="14">
    <source>
        <dbReference type="PROSITE" id="PS50042"/>
    </source>
</evidence>
<protein>
    <recommendedName>
        <fullName evidence="17">cGMP-dependent protein kinase</fullName>
    </recommendedName>
</protein>
<dbReference type="SUPFAM" id="SSF51206">
    <property type="entry name" value="cAMP-binding domain-like"/>
    <property type="match status" value="2"/>
</dbReference>
<dbReference type="InterPro" id="IPR011009">
    <property type="entry name" value="Kinase-like_dom_sf"/>
</dbReference>
<dbReference type="PROSITE" id="PS50222">
    <property type="entry name" value="EF_HAND_2"/>
    <property type="match status" value="3"/>
</dbReference>
<dbReference type="CDD" id="cd00038">
    <property type="entry name" value="CAP_ED"/>
    <property type="match status" value="2"/>
</dbReference>
<dbReference type="InterPro" id="IPR011992">
    <property type="entry name" value="EF-hand-dom_pair"/>
</dbReference>
<dbReference type="InterPro" id="IPR000719">
    <property type="entry name" value="Prot_kinase_dom"/>
</dbReference>
<evidence type="ECO:0000256" key="10">
    <source>
        <dbReference type="ARBA" id="ARBA00024334"/>
    </source>
</evidence>
<feature type="domain" description="Cyclic nucleotide-binding" evidence="14">
    <location>
        <begin position="662"/>
        <end position="755"/>
    </location>
</feature>
<keyword evidence="3" id="KW-0140">cGMP</keyword>
<evidence type="ECO:0000256" key="2">
    <source>
        <dbReference type="ARBA" id="ARBA00022527"/>
    </source>
</evidence>
<keyword evidence="4" id="KW-0808">Transferase</keyword>
<dbReference type="SUPFAM" id="SSF56112">
    <property type="entry name" value="Protein kinase-like (PK-like)"/>
    <property type="match status" value="1"/>
</dbReference>
<feature type="domain" description="Protein kinase" evidence="13">
    <location>
        <begin position="159"/>
        <end position="436"/>
    </location>
</feature>
<sequence>MLRISCATCRSGLQGPRRIAPLFRGVAASVSSSSSLSAAASTATSSSSSSAKKNRAGQITAAGASLSLLGLAVGDRVFDRPQGADRGDAPARAEQHRPQDEQAGIRRILSEDDRAGSLPTITASKGVGVGAGTELKARNVMIQRFQSVRQRDLGSKYRCDFEQLLGEGAYGTVHVAYDRATGEKVALKKISKRYTNSTSFRRETNALLRIYDIGGHPNISGLRDMYEDSTHFYLIIDLVKGGEMFEFLIRKGAFSEADAARLLKQVAKALNFLHGVGVVHADLKPENLMLSTFESRNAILKVVDFGCASVSEMGQIGSLADFSCDPIPPASAGTIAYWPPEAFTKGRNWEATASTDMWSLGIILFIMLTGLHPFDLQGNATDEDIKQKLLKNEKPPLHTGVTDHVSASALDLMEKLMNPDPTKRITAEQMLHHPWVRRGGASETIIEGSERRLERFQDLRHKLEAGIFAVMIEQGGKHDNAKNNPTKISLIERAFEVFDQEGKGFVSSEDLGRVVKHTTRTEFSKQEQRDMLRASTRDSNLSLSSFSKLLSHLKEKYYARGATIFKEGDFGDSMYFINSGTVEVSTADGQVISILRRGDFFGEGSLLHSNAERSSTIKALTPVDLIEITKKDFLRYIATSPSAMENLKVVDANRKLNRTKRLLRLQRNLKTHVLKRGDVVYHEGDTGHSMYIVDDLKGGELDVEVGGQKCVNIHAGEVFGEAALVFDRKRRSTVRCSSEKCTVHEMHGTDFLNLVESTPNMLACLRNMSRRREFQKAMSLTTRKAFSSSDLKEAFQAVDVDNNGTLSLNELKMVLKRVDAHLPESEIMEYMKLLDLTQSGHCTFEEFQRIFSANNKNPAMYWEGNKT</sequence>
<feature type="domain" description="EF-hand" evidence="15">
    <location>
        <begin position="822"/>
        <end position="857"/>
    </location>
</feature>
<evidence type="ECO:0000256" key="7">
    <source>
        <dbReference type="ARBA" id="ARBA00022837"/>
    </source>
</evidence>
<comment type="cofactor">
    <cofactor evidence="1">
        <name>Mg(2+)</name>
        <dbReference type="ChEBI" id="CHEBI:18420"/>
    </cofactor>
</comment>
<keyword evidence="6" id="KW-0418">Kinase</keyword>
<dbReference type="InterPro" id="IPR018247">
    <property type="entry name" value="EF_Hand_1_Ca_BS"/>
</dbReference>
<dbReference type="InterPro" id="IPR002048">
    <property type="entry name" value="EF_hand_dom"/>
</dbReference>
<dbReference type="SMART" id="SM00220">
    <property type="entry name" value="S_TKc"/>
    <property type="match status" value="1"/>
</dbReference>
<dbReference type="InterPro" id="IPR000595">
    <property type="entry name" value="cNMP-bd_dom"/>
</dbReference>
<name>A0A7S1BM02_9STRA</name>
<feature type="binding site" evidence="11">
    <location>
        <position position="188"/>
    </location>
    <ligand>
        <name>ATP</name>
        <dbReference type="ChEBI" id="CHEBI:30616"/>
    </ligand>
</feature>
<dbReference type="PROSITE" id="PS00018">
    <property type="entry name" value="EF_HAND_1"/>
    <property type="match status" value="1"/>
</dbReference>